<accession>A6WVI2</accession>
<evidence type="ECO:0000313" key="3">
    <source>
        <dbReference type="Proteomes" id="UP000002301"/>
    </source>
</evidence>
<feature type="domain" description="DUF6950" evidence="1">
    <location>
        <begin position="4"/>
        <end position="129"/>
    </location>
</feature>
<sequence>MSDMLKNFLSDEANRPFSWGFSDCVSTVDRWIRTCTGLSPLAWVDREYSDADGAASVLSDRGGLAVLVNRAMRSQGFVKTDAPTTGDVGLIFHNEKLCMAIHAGDCWFSHDEHGFIGAPLNAVWKAWRIKCQ</sequence>
<dbReference type="HOGENOM" id="CLU_153891_0_0_5"/>
<evidence type="ECO:0000313" key="2">
    <source>
        <dbReference type="EMBL" id="ABS12986.1"/>
    </source>
</evidence>
<evidence type="ECO:0000259" key="1">
    <source>
        <dbReference type="Pfam" id="PF22262"/>
    </source>
</evidence>
<proteinExistence type="predicted"/>
<dbReference type="eggNOG" id="ENOG5032VH0">
    <property type="taxonomic scope" value="Bacteria"/>
</dbReference>
<name>A6WVI2_BRUA4</name>
<reference evidence="2 3" key="1">
    <citation type="journal article" date="2011" name="J. Bacteriol.">
        <title>Genome of Ochrobactrum anthropi ATCC 49188 T, a versatile opportunistic pathogen and symbiont of several eukaryotic hosts.</title>
        <authorList>
            <person name="Chain P.S."/>
            <person name="Lang D.M."/>
            <person name="Comerci D.J."/>
            <person name="Malfatti S.A."/>
            <person name="Vergez L.M."/>
            <person name="Shin M."/>
            <person name="Ugalde R.A."/>
            <person name="Garcia E."/>
            <person name="Tolmasky M.E."/>
        </authorList>
    </citation>
    <scope>NUCLEOTIDE SEQUENCE [LARGE SCALE GENOMIC DNA]</scope>
    <source>
        <strain evidence="3">ATCC 49188 / DSM 6882 / CCUG 24695 / JCM 21032 / LMG 3331 / NBRC 15819 / NCTC 12168 / Alc 37</strain>
    </source>
</reference>
<dbReference type="KEGG" id="oan:Oant_0255"/>
<gene>
    <name evidence="2" type="ordered locus">Oant_0255</name>
</gene>
<dbReference type="Pfam" id="PF22262">
    <property type="entry name" value="DUF6950"/>
    <property type="match status" value="1"/>
</dbReference>
<dbReference type="InterPro" id="IPR053802">
    <property type="entry name" value="DUF6950"/>
</dbReference>
<dbReference type="AlphaFoldDB" id="A6WVI2"/>
<dbReference type="RefSeq" id="WP_011982445.1">
    <property type="nucleotide sequence ID" value="NC_009667.1"/>
</dbReference>
<dbReference type="Proteomes" id="UP000002301">
    <property type="component" value="Chromosome 1"/>
</dbReference>
<protein>
    <recommendedName>
        <fullName evidence="1">DUF6950 domain-containing protein</fullName>
    </recommendedName>
</protein>
<organism evidence="2 3">
    <name type="scientific">Brucella anthropi (strain ATCC 49188 / DSM 6882 / CCUG 24695 / JCM 21032 / LMG 3331 / NBRC 15819 / NCTC 12168 / Alc 37)</name>
    <name type="common">Ochrobactrum anthropi</name>
    <dbReference type="NCBI Taxonomy" id="439375"/>
    <lineage>
        <taxon>Bacteria</taxon>
        <taxon>Pseudomonadati</taxon>
        <taxon>Pseudomonadota</taxon>
        <taxon>Alphaproteobacteria</taxon>
        <taxon>Hyphomicrobiales</taxon>
        <taxon>Brucellaceae</taxon>
        <taxon>Brucella/Ochrobactrum group</taxon>
        <taxon>Brucella</taxon>
    </lineage>
</organism>
<dbReference type="STRING" id="439375.Oant_0255"/>
<keyword evidence="3" id="KW-1185">Reference proteome</keyword>
<dbReference type="EMBL" id="CP000758">
    <property type="protein sequence ID" value="ABS12986.1"/>
    <property type="molecule type" value="Genomic_DNA"/>
</dbReference>
<dbReference type="PATRIC" id="fig|439375.7.peg.273"/>